<evidence type="ECO:0000259" key="10">
    <source>
        <dbReference type="Pfam" id="PF08241"/>
    </source>
</evidence>
<dbReference type="EC" id="2.1.1.197" evidence="3 9"/>
<dbReference type="EMBL" id="LRFG02000003">
    <property type="protein sequence ID" value="PCO04986.1"/>
    <property type="molecule type" value="Genomic_DNA"/>
</dbReference>
<dbReference type="InterPro" id="IPR000073">
    <property type="entry name" value="AB_hydrolase_1"/>
</dbReference>
<organism evidence="12 13">
    <name type="scientific">Microbulbifer flavimaris</name>
    <dbReference type="NCBI Taxonomy" id="1781068"/>
    <lineage>
        <taxon>Bacteria</taxon>
        <taxon>Pseudomonadati</taxon>
        <taxon>Pseudomonadota</taxon>
        <taxon>Gammaproteobacteria</taxon>
        <taxon>Cellvibrionales</taxon>
        <taxon>Microbulbiferaceae</taxon>
        <taxon>Microbulbifer</taxon>
    </lineage>
</organism>
<dbReference type="InterPro" id="IPR029058">
    <property type="entry name" value="AB_hydrolase_fold"/>
</dbReference>
<dbReference type="Gene3D" id="3.40.50.1820">
    <property type="entry name" value="alpha/beta hydrolase"/>
    <property type="match status" value="1"/>
</dbReference>
<keyword evidence="5 9" id="KW-0808">Transferase</keyword>
<evidence type="ECO:0000256" key="9">
    <source>
        <dbReference type="HAMAP-Rule" id="MF_00835"/>
    </source>
</evidence>
<gene>
    <name evidence="9 12" type="primary">bioC</name>
    <name evidence="12" type="ORF">AWR36_009600</name>
</gene>
<dbReference type="InterPro" id="IPR050602">
    <property type="entry name" value="Malonyl-ACP_OMT"/>
</dbReference>
<comment type="caution">
    <text evidence="12">The sequence shown here is derived from an EMBL/GenBank/DDBJ whole genome shotgun (WGS) entry which is preliminary data.</text>
</comment>
<dbReference type="Proteomes" id="UP000218427">
    <property type="component" value="Unassembled WGS sequence"/>
</dbReference>
<feature type="domain" description="Methyltransferase type 11" evidence="10">
    <location>
        <begin position="319"/>
        <end position="412"/>
    </location>
</feature>
<sequence length="550" mass="59257">MNIDHLVFIHGWGCDGRIWQPLRAALEERLAENGLELPLTVLELPGFGDRFGERWPDGETLLNSLAERIPHDSLVVGHSLGGMLAVRLAARTDRVAGVITLAANARFTADPDWPGMATTTFADFCNAFAAVPRQTWQRFCGLQVQGDHKARALLKNLRALAPESSAFETTVAETTSSAATAGPWSAALGCLGRLDNRELLKELDKPQRHFLGANDALVPVEAAQSLSGLGVAAEVIDGAGHVLPLSQPQFLAAAIGDFILQARRGEDSSGSTEPFAKTAVARSFGRAATSYDAAAHLQRAVCRQLLSALPEQTEPRRILDLGSGTGYGSELLRQRFPSAEIVALDLAEGMLSFARHSRPAANAYIAADAEQLPLADNSFDLVFSSMALQWCYRLPALFAGLQRILTPDGRLLVSTLGPGTLWELRQAWARVDDGVHVNRFLPALQWSDAAQEAGLCGGLRTEERVLHYSTAMELMRDLKRIGAHNVNSGAGKGLTGRDRLRRLSQAYEPLRATAGLPASYEIFYLELHSSAGSVKTQDAGTEAGVLEVGQ</sequence>
<keyword evidence="13" id="KW-1185">Reference proteome</keyword>
<dbReference type="NCBIfam" id="TIGR02072">
    <property type="entry name" value="BioC"/>
    <property type="match status" value="1"/>
</dbReference>
<comment type="pathway">
    <text evidence="2 9">Cofactor biosynthesis; biotin biosynthesis.</text>
</comment>
<dbReference type="InterPro" id="IPR011814">
    <property type="entry name" value="BioC"/>
</dbReference>
<evidence type="ECO:0000313" key="13">
    <source>
        <dbReference type="Proteomes" id="UP000218427"/>
    </source>
</evidence>
<proteinExistence type="inferred from homology"/>
<feature type="domain" description="AB hydrolase-1" evidence="11">
    <location>
        <begin position="6"/>
        <end position="254"/>
    </location>
</feature>
<evidence type="ECO:0000256" key="1">
    <source>
        <dbReference type="ARBA" id="ARBA00000852"/>
    </source>
</evidence>
<dbReference type="HAMAP" id="MF_00835">
    <property type="entry name" value="BioC"/>
    <property type="match status" value="1"/>
</dbReference>
<dbReference type="InterPro" id="IPR013216">
    <property type="entry name" value="Methyltransf_11"/>
</dbReference>
<evidence type="ECO:0000256" key="3">
    <source>
        <dbReference type="ARBA" id="ARBA00012327"/>
    </source>
</evidence>
<comment type="function">
    <text evidence="8 9">Converts the free carboxyl group of a malonyl-thioester to its methyl ester by transfer of a methyl group from S-adenosyl-L-methionine (SAM). It allows to synthesize pimeloyl-ACP via the fatty acid synthetic pathway.</text>
</comment>
<dbReference type="CDD" id="cd02440">
    <property type="entry name" value="AdoMet_MTases"/>
    <property type="match status" value="1"/>
</dbReference>
<comment type="similarity">
    <text evidence="9">Belongs to the methyltransferase superfamily.</text>
</comment>
<evidence type="ECO:0000256" key="6">
    <source>
        <dbReference type="ARBA" id="ARBA00022691"/>
    </source>
</evidence>
<dbReference type="PANTHER" id="PTHR13090:SF1">
    <property type="entry name" value="ARGININE-HYDROXYLASE NDUFAF5, MITOCHONDRIAL"/>
    <property type="match status" value="1"/>
</dbReference>
<evidence type="ECO:0000256" key="2">
    <source>
        <dbReference type="ARBA" id="ARBA00004746"/>
    </source>
</evidence>
<dbReference type="Pfam" id="PF12697">
    <property type="entry name" value="Abhydrolase_6"/>
    <property type="match status" value="1"/>
</dbReference>
<evidence type="ECO:0000256" key="7">
    <source>
        <dbReference type="ARBA" id="ARBA00022756"/>
    </source>
</evidence>
<dbReference type="SUPFAM" id="SSF53474">
    <property type="entry name" value="alpha/beta-Hydrolases"/>
    <property type="match status" value="1"/>
</dbReference>
<accession>A0ABX4HYL0</accession>
<evidence type="ECO:0000256" key="4">
    <source>
        <dbReference type="ARBA" id="ARBA00022603"/>
    </source>
</evidence>
<comment type="catalytic activity">
    <reaction evidence="1 9">
        <text>malonyl-[ACP] + S-adenosyl-L-methionine = malonyl-[ACP] methyl ester + S-adenosyl-L-homocysteine</text>
        <dbReference type="Rhea" id="RHEA:17105"/>
        <dbReference type="Rhea" id="RHEA-COMP:9623"/>
        <dbReference type="Rhea" id="RHEA-COMP:9954"/>
        <dbReference type="ChEBI" id="CHEBI:57856"/>
        <dbReference type="ChEBI" id="CHEBI:59789"/>
        <dbReference type="ChEBI" id="CHEBI:78449"/>
        <dbReference type="ChEBI" id="CHEBI:78845"/>
        <dbReference type="EC" id="2.1.1.197"/>
    </reaction>
</comment>
<dbReference type="Pfam" id="PF08241">
    <property type="entry name" value="Methyltransf_11"/>
    <property type="match status" value="1"/>
</dbReference>
<dbReference type="InterPro" id="IPR029063">
    <property type="entry name" value="SAM-dependent_MTases_sf"/>
</dbReference>
<keyword evidence="6 9" id="KW-0949">S-adenosyl-L-methionine</keyword>
<dbReference type="Gene3D" id="3.40.50.150">
    <property type="entry name" value="Vaccinia Virus protein VP39"/>
    <property type="match status" value="1"/>
</dbReference>
<evidence type="ECO:0000256" key="8">
    <source>
        <dbReference type="ARBA" id="ARBA00025006"/>
    </source>
</evidence>
<reference evidence="12" key="1">
    <citation type="submission" date="2017-08" db="EMBL/GenBank/DDBJ databases">
        <title>Microbulbifer marisrubri sp. nov., a halophilic alphaproteobacterium isolated from marine sediment of the Yellow Sea, China.</title>
        <authorList>
            <person name="Zhang G."/>
            <person name="Xiong Q."/>
        </authorList>
    </citation>
    <scope>NUCLEOTIDE SEQUENCE [LARGE SCALE GENOMIC DNA]</scope>
    <source>
        <strain evidence="12">WRN-8</strain>
    </source>
</reference>
<dbReference type="PANTHER" id="PTHR13090">
    <property type="entry name" value="ARGININE-HYDROXYLASE NDUFAF5, MITOCHONDRIAL"/>
    <property type="match status" value="1"/>
</dbReference>
<keyword evidence="4 9" id="KW-0489">Methyltransferase</keyword>
<evidence type="ECO:0000313" key="12">
    <source>
        <dbReference type="EMBL" id="PCO04986.1"/>
    </source>
</evidence>
<evidence type="ECO:0000259" key="11">
    <source>
        <dbReference type="Pfam" id="PF12697"/>
    </source>
</evidence>
<dbReference type="RefSeq" id="WP_082679523.1">
    <property type="nucleotide sequence ID" value="NZ_LRFG02000003.1"/>
</dbReference>
<name>A0ABX4HYL0_9GAMM</name>
<protein>
    <recommendedName>
        <fullName evidence="3 9">Malonyl-[acyl-carrier protein] O-methyltransferase</fullName>
        <shortName evidence="9">Malonyl-ACP O-methyltransferase</shortName>
        <ecNumber evidence="3 9">2.1.1.197</ecNumber>
    </recommendedName>
    <alternativeName>
        <fullName evidence="9">Biotin synthesis protein BioC</fullName>
    </alternativeName>
</protein>
<evidence type="ECO:0000256" key="5">
    <source>
        <dbReference type="ARBA" id="ARBA00022679"/>
    </source>
</evidence>
<keyword evidence="7 9" id="KW-0093">Biotin biosynthesis</keyword>
<dbReference type="SUPFAM" id="SSF53335">
    <property type="entry name" value="S-adenosyl-L-methionine-dependent methyltransferases"/>
    <property type="match status" value="1"/>
</dbReference>